<comment type="similarity">
    <text evidence="1">Belongs to the WD repeat ATG16 family.</text>
</comment>
<evidence type="ECO:0000259" key="7">
    <source>
        <dbReference type="Pfam" id="PF08614"/>
    </source>
</evidence>
<dbReference type="GO" id="GO:0034274">
    <property type="term" value="C:Atg12-Atg5-Atg16 complex"/>
    <property type="evidence" value="ECO:0007669"/>
    <property type="project" value="TreeGrafter"/>
</dbReference>
<dbReference type="Proteomes" id="UP000515180">
    <property type="component" value="Unplaced"/>
</dbReference>
<dbReference type="AlphaFoldDB" id="A0A6P8KZA4"/>
<dbReference type="InterPro" id="IPR036322">
    <property type="entry name" value="WD40_repeat_dom_sf"/>
</dbReference>
<dbReference type="PANTHER" id="PTHR19878:SF8">
    <property type="entry name" value="AUTOPHAGY-RELATED 16, ISOFORM F"/>
    <property type="match status" value="1"/>
</dbReference>
<keyword evidence="5" id="KW-0175">Coiled coil</keyword>
<gene>
    <name evidence="9" type="primary">LOC100749628</name>
</gene>
<keyword evidence="2 4" id="KW-0853">WD repeat</keyword>
<dbReference type="GO" id="GO:0043495">
    <property type="term" value="F:protein-membrane adaptor activity"/>
    <property type="evidence" value="ECO:0007669"/>
    <property type="project" value="TreeGrafter"/>
</dbReference>
<sequence>MAASESGASSHSREDSNWRKDLILQLQERNKKQTYCFLDLISLHNRLFESANTLRGENIQLTVANETLRREAASGTPGLSVNADLEARLLKQAEELATLHKRKGEHTQQIVDLNNKLQEMLKELQIKEASVVESMELNANLRLEVSKSLSRERELESINQMLKDEHQALQLAFASLEEKLRKTQEENRQLIERLIKYKTRDAEKVNEENDNFLNESFSSPTAFLMQTISKFGKRQAKVQKELEDAARDTRPVSPDRSSLKEGISGLPTAVPTKVSVTFTAHDGEVYAVKWSPAERMLATGGADRKVKLWNISKGMSESKGVLIGSNAGVMCVDFDSTGTLMLAASNDYASRVWTVNDFRLKANPLRVGGVNCSDGQPARRGSTASLNTRSNDKRFPRRVPPVTCFPSKTQEYKFHARQFAKSSVAMRMLSAPILICSLSANTDRSLKSILTWAACTHT</sequence>
<feature type="region of interest" description="Disordered" evidence="6">
    <location>
        <begin position="373"/>
        <end position="393"/>
    </location>
</feature>
<keyword evidence="8" id="KW-1185">Reference proteome</keyword>
<proteinExistence type="inferred from homology"/>
<dbReference type="GeneID" id="100749628"/>
<feature type="coiled-coil region" evidence="5">
    <location>
        <begin position="82"/>
        <end position="130"/>
    </location>
</feature>
<dbReference type="OrthoDB" id="6262491at2759"/>
<dbReference type="GO" id="GO:0034045">
    <property type="term" value="C:phagophore assembly site membrane"/>
    <property type="evidence" value="ECO:0007669"/>
    <property type="project" value="TreeGrafter"/>
</dbReference>
<dbReference type="SMART" id="SM00320">
    <property type="entry name" value="WD40"/>
    <property type="match status" value="2"/>
</dbReference>
<name>A0A6P8KZA4_BOMIM</name>
<evidence type="ECO:0000313" key="9">
    <source>
        <dbReference type="RefSeq" id="XP_033174528.1"/>
    </source>
</evidence>
<evidence type="ECO:0000256" key="3">
    <source>
        <dbReference type="ARBA" id="ARBA00022737"/>
    </source>
</evidence>
<feature type="repeat" description="WD" evidence="4">
    <location>
        <begin position="278"/>
        <end position="319"/>
    </location>
</feature>
<dbReference type="InterPro" id="IPR001680">
    <property type="entry name" value="WD40_rpt"/>
</dbReference>
<evidence type="ECO:0000313" key="8">
    <source>
        <dbReference type="Proteomes" id="UP000515180"/>
    </source>
</evidence>
<dbReference type="InterPro" id="IPR045160">
    <property type="entry name" value="ATG16"/>
</dbReference>
<dbReference type="SUPFAM" id="SSF50978">
    <property type="entry name" value="WD40 repeat-like"/>
    <property type="match status" value="1"/>
</dbReference>
<evidence type="ECO:0000256" key="1">
    <source>
        <dbReference type="ARBA" id="ARBA00009271"/>
    </source>
</evidence>
<dbReference type="PANTHER" id="PTHR19878">
    <property type="entry name" value="AUTOPHAGY PROTEIN 16-LIKE"/>
    <property type="match status" value="1"/>
</dbReference>
<feature type="domain" description="Autophagy-related protein 16" evidence="7">
    <location>
        <begin position="22"/>
        <end position="206"/>
    </location>
</feature>
<accession>A0A6P8KZA4</accession>
<dbReference type="Pfam" id="PF00400">
    <property type="entry name" value="WD40"/>
    <property type="match status" value="2"/>
</dbReference>
<protein>
    <submittedName>
        <fullName evidence="9">Autophagy-related protein 16 isoform X4</fullName>
    </submittedName>
</protein>
<dbReference type="GO" id="GO:0000045">
    <property type="term" value="P:autophagosome assembly"/>
    <property type="evidence" value="ECO:0007669"/>
    <property type="project" value="InterPro"/>
</dbReference>
<dbReference type="PROSITE" id="PS50082">
    <property type="entry name" value="WD_REPEATS_2"/>
    <property type="match status" value="2"/>
</dbReference>
<dbReference type="CTD" id="326115"/>
<reference evidence="9" key="1">
    <citation type="submission" date="2025-08" db="UniProtKB">
        <authorList>
            <consortium name="RefSeq"/>
        </authorList>
    </citation>
    <scope>IDENTIFICATION</scope>
</reference>
<keyword evidence="3" id="KW-0677">Repeat</keyword>
<dbReference type="CDD" id="cd22887">
    <property type="entry name" value="Atg16_CCD"/>
    <property type="match status" value="1"/>
</dbReference>
<dbReference type="InterPro" id="IPR019775">
    <property type="entry name" value="WD40_repeat_CS"/>
</dbReference>
<dbReference type="Gene3D" id="2.130.10.10">
    <property type="entry name" value="YVTN repeat-like/Quinoprotein amine dehydrogenase"/>
    <property type="match status" value="1"/>
</dbReference>
<evidence type="ECO:0000256" key="5">
    <source>
        <dbReference type="SAM" id="Coils"/>
    </source>
</evidence>
<organism evidence="8 9">
    <name type="scientific">Bombus impatiens</name>
    <name type="common">Bumblebee</name>
    <dbReference type="NCBI Taxonomy" id="132113"/>
    <lineage>
        <taxon>Eukaryota</taxon>
        <taxon>Metazoa</taxon>
        <taxon>Ecdysozoa</taxon>
        <taxon>Arthropoda</taxon>
        <taxon>Hexapoda</taxon>
        <taxon>Insecta</taxon>
        <taxon>Pterygota</taxon>
        <taxon>Neoptera</taxon>
        <taxon>Endopterygota</taxon>
        <taxon>Hymenoptera</taxon>
        <taxon>Apocrita</taxon>
        <taxon>Aculeata</taxon>
        <taxon>Apoidea</taxon>
        <taxon>Anthophila</taxon>
        <taxon>Apidae</taxon>
        <taxon>Bombus</taxon>
        <taxon>Pyrobombus</taxon>
    </lineage>
</organism>
<dbReference type="RefSeq" id="XP_033174528.1">
    <property type="nucleotide sequence ID" value="XM_033318637.1"/>
</dbReference>
<feature type="region of interest" description="Disordered" evidence="6">
    <location>
        <begin position="242"/>
        <end position="264"/>
    </location>
</feature>
<evidence type="ECO:0000256" key="4">
    <source>
        <dbReference type="PROSITE-ProRule" id="PRU00221"/>
    </source>
</evidence>
<dbReference type="GO" id="GO:0000421">
    <property type="term" value="C:autophagosome membrane"/>
    <property type="evidence" value="ECO:0007669"/>
    <property type="project" value="TreeGrafter"/>
</dbReference>
<dbReference type="PROSITE" id="PS00678">
    <property type="entry name" value="WD_REPEATS_1"/>
    <property type="match status" value="1"/>
</dbReference>
<feature type="coiled-coil region" evidence="5">
    <location>
        <begin position="159"/>
        <end position="200"/>
    </location>
</feature>
<feature type="repeat" description="WD" evidence="4">
    <location>
        <begin position="322"/>
        <end position="363"/>
    </location>
</feature>
<evidence type="ECO:0000256" key="6">
    <source>
        <dbReference type="SAM" id="MobiDB-lite"/>
    </source>
</evidence>
<dbReference type="InterPro" id="IPR015943">
    <property type="entry name" value="WD40/YVTN_repeat-like_dom_sf"/>
</dbReference>
<dbReference type="PROSITE" id="PS50294">
    <property type="entry name" value="WD_REPEATS_REGION"/>
    <property type="match status" value="1"/>
</dbReference>
<dbReference type="Pfam" id="PF08614">
    <property type="entry name" value="ATG16"/>
    <property type="match status" value="1"/>
</dbReference>
<dbReference type="InterPro" id="IPR013923">
    <property type="entry name" value="Autophagy-rel_prot_16_dom"/>
</dbReference>
<evidence type="ECO:0000256" key="2">
    <source>
        <dbReference type="ARBA" id="ARBA00022574"/>
    </source>
</evidence>